<sequence precursor="true">MFLYLRIKSSLYTLLDLLGNKSYSKKIMLKESKMILKINIFVLIFCLLYLQINPVFSQNKKYKLKPTIAVLNFYANTGYQEVDAMLSLGTPETIITDLSNIDEIDVIERNRIVDVMKEISLNLSGVIDEYSAQKAGKLLGAQYILIGNWQKFGSLYRVNARLIETETGKIIVGIKETGTEETLFDIQDNISEQILSKLSIDLTDSEKAKLRKRETISINAFKEFSQGLMAYDSGDKAKLKYHMSKALEIDPNYVKPKEYIYVPINERGEEMRWGLGIDNLIGPPQAKSETEMRLKNGIFGAIVCGIVLGGGSALLKKDNSVSATSLIITSSVLGFFIGYSNDVKKKEKNK</sequence>
<reference evidence="3 4" key="1">
    <citation type="submission" date="2011-09" db="EMBL/GenBank/DDBJ databases">
        <title>The permanent draft genome of Caldithrix abyssi DSM 13497.</title>
        <authorList>
            <consortium name="US DOE Joint Genome Institute (JGI-PGF)"/>
            <person name="Lucas S."/>
            <person name="Han J."/>
            <person name="Lapidus A."/>
            <person name="Bruce D."/>
            <person name="Goodwin L."/>
            <person name="Pitluck S."/>
            <person name="Peters L."/>
            <person name="Kyrpides N."/>
            <person name="Mavromatis K."/>
            <person name="Ivanova N."/>
            <person name="Mikhailova N."/>
            <person name="Chertkov O."/>
            <person name="Detter J.C."/>
            <person name="Tapia R."/>
            <person name="Han C."/>
            <person name="Land M."/>
            <person name="Hauser L."/>
            <person name="Markowitz V."/>
            <person name="Cheng J.-F."/>
            <person name="Hugenholtz P."/>
            <person name="Woyke T."/>
            <person name="Wu D."/>
            <person name="Spring S."/>
            <person name="Brambilla E."/>
            <person name="Klenk H.-P."/>
            <person name="Eisen J.A."/>
        </authorList>
    </citation>
    <scope>NUCLEOTIDE SEQUENCE [LARGE SCALE GENOMIC DNA]</scope>
    <source>
        <strain evidence="3 4">DSM 13497</strain>
    </source>
</reference>
<dbReference type="EMBL" id="CP018099">
    <property type="protein sequence ID" value="APF16882.1"/>
    <property type="molecule type" value="Genomic_DNA"/>
</dbReference>
<dbReference type="KEGG" id="caby:Cabys_131"/>
<dbReference type="Proteomes" id="UP000183868">
    <property type="component" value="Chromosome"/>
</dbReference>
<dbReference type="STRING" id="880073.Cabys_131"/>
<dbReference type="HOGENOM" id="CLU_791504_0_0_0"/>
<dbReference type="Proteomes" id="UP000004671">
    <property type="component" value="Chromosome"/>
</dbReference>
<dbReference type="AlphaFoldDB" id="H1XU26"/>
<evidence type="ECO:0000256" key="1">
    <source>
        <dbReference type="SAM" id="Phobius"/>
    </source>
</evidence>
<dbReference type="GO" id="GO:0030288">
    <property type="term" value="C:outer membrane-bounded periplasmic space"/>
    <property type="evidence" value="ECO:0007669"/>
    <property type="project" value="InterPro"/>
</dbReference>
<feature type="transmembrane region" description="Helical" evidence="1">
    <location>
        <begin position="321"/>
        <end position="340"/>
    </location>
</feature>
<keyword evidence="1" id="KW-0472">Membrane</keyword>
<dbReference type="eggNOG" id="COG5616">
    <property type="taxonomic scope" value="Bacteria"/>
</dbReference>
<keyword evidence="4" id="KW-1185">Reference proteome</keyword>
<evidence type="ECO:0000313" key="5">
    <source>
        <dbReference type="Proteomes" id="UP000183868"/>
    </source>
</evidence>
<accession>H1XU26</accession>
<dbReference type="Pfam" id="PF03783">
    <property type="entry name" value="CsgG"/>
    <property type="match status" value="1"/>
</dbReference>
<proteinExistence type="predicted"/>
<keyword evidence="1" id="KW-0812">Transmembrane</keyword>
<dbReference type="InParanoid" id="H1XU26"/>
<evidence type="ECO:0000313" key="4">
    <source>
        <dbReference type="Proteomes" id="UP000004671"/>
    </source>
</evidence>
<dbReference type="InterPro" id="IPR005534">
    <property type="entry name" value="Curli_assmbl/transp-comp_CsgG"/>
</dbReference>
<organism evidence="3 4">
    <name type="scientific">Caldithrix abyssi DSM 13497</name>
    <dbReference type="NCBI Taxonomy" id="880073"/>
    <lineage>
        <taxon>Bacteria</taxon>
        <taxon>Pseudomonadati</taxon>
        <taxon>Calditrichota</taxon>
        <taxon>Calditrichia</taxon>
        <taxon>Calditrichales</taxon>
        <taxon>Calditrichaceae</taxon>
        <taxon>Caldithrix</taxon>
    </lineage>
</organism>
<gene>
    <name evidence="2" type="ORF">Cabys_131</name>
    <name evidence="3" type="ORF">Calab_0831</name>
</gene>
<feature type="transmembrane region" description="Helical" evidence="1">
    <location>
        <begin position="297"/>
        <end position="315"/>
    </location>
</feature>
<dbReference type="OrthoDB" id="9807521at2"/>
<evidence type="ECO:0000313" key="2">
    <source>
        <dbReference type="EMBL" id="APF16882.1"/>
    </source>
</evidence>
<dbReference type="EMBL" id="CM001402">
    <property type="protein sequence ID" value="EHO40469.1"/>
    <property type="molecule type" value="Genomic_DNA"/>
</dbReference>
<name>H1XU26_CALAY</name>
<dbReference type="Gene3D" id="3.40.50.10610">
    <property type="entry name" value="ABC-type transport auxiliary lipoprotein component"/>
    <property type="match status" value="1"/>
</dbReference>
<reference evidence="2 5" key="2">
    <citation type="submission" date="2016-11" db="EMBL/GenBank/DDBJ databases">
        <title>Genomic analysis of Caldithrix abyssi and proposal of a novel bacterial phylum Caldithrichaeota.</title>
        <authorList>
            <person name="Kublanov I."/>
            <person name="Sigalova O."/>
            <person name="Gavrilov S."/>
            <person name="Lebedinsky A."/>
            <person name="Ivanova N."/>
            <person name="Daum C."/>
            <person name="Reddy T."/>
            <person name="Klenk H.P."/>
            <person name="Goker M."/>
            <person name="Reva O."/>
            <person name="Miroshnichenko M."/>
            <person name="Kyprides N."/>
            <person name="Woyke T."/>
            <person name="Gelfand M."/>
        </authorList>
    </citation>
    <scope>NUCLEOTIDE SEQUENCE [LARGE SCALE GENOMIC DNA]</scope>
    <source>
        <strain evidence="2 5">LF13</strain>
    </source>
</reference>
<protein>
    <submittedName>
        <fullName evidence="2">TolB amino-terminal domain-containing protein</fullName>
    </submittedName>
</protein>
<dbReference type="PaxDb" id="880073-Calab_0831"/>
<feature type="transmembrane region" description="Helical" evidence="1">
    <location>
        <begin position="34"/>
        <end position="56"/>
    </location>
</feature>
<evidence type="ECO:0000313" key="3">
    <source>
        <dbReference type="EMBL" id="EHO40469.1"/>
    </source>
</evidence>
<keyword evidence="1" id="KW-1133">Transmembrane helix</keyword>